<keyword evidence="1" id="KW-0472">Membrane</keyword>
<keyword evidence="1" id="KW-1133">Transmembrane helix</keyword>
<gene>
    <name evidence="4" type="ORF">CV019_00130</name>
    <name evidence="3" type="ORF">RO950_02275</name>
</gene>
<dbReference type="GO" id="GO:0008237">
    <property type="term" value="F:metallopeptidase activity"/>
    <property type="evidence" value="ECO:0007669"/>
    <property type="project" value="UniProtKB-KW"/>
</dbReference>
<dbReference type="AlphaFoldDB" id="A0A2A1KCS4"/>
<evidence type="ECO:0000259" key="2">
    <source>
        <dbReference type="Pfam" id="PF02517"/>
    </source>
</evidence>
<organism evidence="4 5">
    <name type="scientific">Staphylococcus haemolyticus</name>
    <dbReference type="NCBI Taxonomy" id="1283"/>
    <lineage>
        <taxon>Bacteria</taxon>
        <taxon>Bacillati</taxon>
        <taxon>Bacillota</taxon>
        <taxon>Bacilli</taxon>
        <taxon>Bacillales</taxon>
        <taxon>Staphylococcaceae</taxon>
        <taxon>Staphylococcus</taxon>
    </lineage>
</organism>
<keyword evidence="4" id="KW-0482">Metalloprotease</keyword>
<keyword evidence="1" id="KW-0812">Transmembrane</keyword>
<dbReference type="Pfam" id="PF02517">
    <property type="entry name" value="Rce1-like"/>
    <property type="match status" value="1"/>
</dbReference>
<dbReference type="PANTHER" id="PTHR36435">
    <property type="entry name" value="SLR1288 PROTEIN"/>
    <property type="match status" value="1"/>
</dbReference>
<proteinExistence type="predicted"/>
<dbReference type="PANTHER" id="PTHR36435:SF1">
    <property type="entry name" value="CAAX AMINO TERMINAL PROTEASE FAMILY PROTEIN"/>
    <property type="match status" value="1"/>
</dbReference>
<evidence type="ECO:0000256" key="1">
    <source>
        <dbReference type="SAM" id="Phobius"/>
    </source>
</evidence>
<feature type="transmembrane region" description="Helical" evidence="1">
    <location>
        <begin position="52"/>
        <end position="72"/>
    </location>
</feature>
<feature type="transmembrane region" description="Helical" evidence="1">
    <location>
        <begin position="176"/>
        <end position="194"/>
    </location>
</feature>
<keyword evidence="4" id="KW-0645">Protease</keyword>
<protein>
    <submittedName>
        <fullName evidence="3">CPBP family intramembrane glutamic endopeptidase</fullName>
        <ecNumber evidence="3">3.4.-.-</ecNumber>
    </submittedName>
    <submittedName>
        <fullName evidence="4">CPBP family intramembrane metalloprotease</fullName>
    </submittedName>
</protein>
<dbReference type="GO" id="GO:0006508">
    <property type="term" value="P:proteolysis"/>
    <property type="evidence" value="ECO:0007669"/>
    <property type="project" value="UniProtKB-KW"/>
</dbReference>
<feature type="transmembrane region" description="Helical" evidence="1">
    <location>
        <begin position="84"/>
        <end position="103"/>
    </location>
</feature>
<dbReference type="KEGG" id="shh:ShL2_00205"/>
<dbReference type="Proteomes" id="UP001269271">
    <property type="component" value="Unassembled WGS sequence"/>
</dbReference>
<dbReference type="EMBL" id="PGWX01000015">
    <property type="protein sequence ID" value="PPJ80647.1"/>
    <property type="molecule type" value="Genomic_DNA"/>
</dbReference>
<comment type="caution">
    <text evidence="4">The sequence shown here is derived from an EMBL/GenBank/DDBJ whole genome shotgun (WGS) entry which is preliminary data.</text>
</comment>
<evidence type="ECO:0000313" key="5">
    <source>
        <dbReference type="Proteomes" id="UP000238153"/>
    </source>
</evidence>
<dbReference type="RefSeq" id="WP_011274616.1">
    <property type="nucleotide sequence ID" value="NZ_CAJCGC010000039.1"/>
</dbReference>
<dbReference type="EMBL" id="JAVSOO010000004">
    <property type="protein sequence ID" value="MDT4285848.1"/>
    <property type="molecule type" value="Genomic_DNA"/>
</dbReference>
<dbReference type="GO" id="GO:0080120">
    <property type="term" value="P:CAAX-box protein maturation"/>
    <property type="evidence" value="ECO:0007669"/>
    <property type="project" value="UniProtKB-ARBA"/>
</dbReference>
<keyword evidence="3" id="KW-0378">Hydrolase</keyword>
<dbReference type="Proteomes" id="UP000238153">
    <property type="component" value="Unassembled WGS sequence"/>
</dbReference>
<dbReference type="EC" id="3.4.-.-" evidence="3"/>
<keyword evidence="6" id="KW-1185">Reference proteome</keyword>
<reference evidence="4 5" key="1">
    <citation type="submission" date="2017-11" db="EMBL/GenBank/DDBJ databases">
        <authorList>
            <person name="Founou R.C."/>
            <person name="Founou L."/>
            <person name="Allam M."/>
            <person name="Ismail A."/>
            <person name="Essack S.Y."/>
        </authorList>
    </citation>
    <scope>NUCLEOTIDE SEQUENCE [LARGE SCALE GENOMIC DNA]</scope>
    <source>
        <strain evidence="4 5">G811N2B1</strain>
    </source>
</reference>
<feature type="transmembrane region" description="Helical" evidence="1">
    <location>
        <begin position="123"/>
        <end position="143"/>
    </location>
</feature>
<dbReference type="InterPro" id="IPR003675">
    <property type="entry name" value="Rce1/LyrA-like_dom"/>
</dbReference>
<feature type="transmembrane region" description="Helical" evidence="1">
    <location>
        <begin position="25"/>
        <end position="46"/>
    </location>
</feature>
<reference evidence="3 6" key="2">
    <citation type="submission" date="2023-08" db="EMBL/GenBank/DDBJ databases">
        <title>Genomic surveillance of Staphylococcus haemolyticus neonatal outbreak in southern France.</title>
        <authorList>
            <person name="Magnan C."/>
            <person name="Morsli M."/>
            <person name="Thiery B."/>
            <person name="Salipante F."/>
            <person name="Attar J."/>
            <person name="Massimo D.M."/>
            <person name="Ory J."/>
            <person name="Pantel A."/>
            <person name="Lavigne J.-P."/>
        </authorList>
    </citation>
    <scope>NUCLEOTIDE SEQUENCE [LARGE SCALE GENOMIC DNA]</scope>
    <source>
        <strain evidence="3 6">NSH026</strain>
    </source>
</reference>
<dbReference type="InterPro" id="IPR052710">
    <property type="entry name" value="CAAX_protease"/>
</dbReference>
<feature type="domain" description="CAAX prenyl protease 2/Lysostaphin resistance protein A-like" evidence="2">
    <location>
        <begin position="124"/>
        <end position="211"/>
    </location>
</feature>
<sequence length="220" mass="25192">MSKDEMSHDHITGDFQISQKPYWKLLLQSLFLICILFVAESMVIFLVEKPKYFWIAIVGVIIAFLILKLSKLKLFQFSRITKKQWLIIIIGFILANGADYIYFEFMPTTGNEKELEESYRNVPLYLQLIAIGILGPIIEEIIFRGLLIKGIFRGAPIVGGIVSVILFAGAHGPSNIGEWFIYGFSGFIFVIAYLTTKRLEIPIIIHMLGNILATFQNYFW</sequence>
<evidence type="ECO:0000313" key="6">
    <source>
        <dbReference type="Proteomes" id="UP001269271"/>
    </source>
</evidence>
<dbReference type="STRING" id="1283.ShL2_00205"/>
<name>A0A2A1KCS4_STAHA</name>
<evidence type="ECO:0000313" key="4">
    <source>
        <dbReference type="EMBL" id="PPJ80647.1"/>
    </source>
</evidence>
<dbReference type="OMA" id="GWQYGFI"/>
<evidence type="ECO:0000313" key="3">
    <source>
        <dbReference type="EMBL" id="MDT4285848.1"/>
    </source>
</evidence>
<feature type="transmembrane region" description="Helical" evidence="1">
    <location>
        <begin position="150"/>
        <end position="170"/>
    </location>
</feature>
<accession>A0A2A1KCS4</accession>
<dbReference type="GO" id="GO:0004175">
    <property type="term" value="F:endopeptidase activity"/>
    <property type="evidence" value="ECO:0007669"/>
    <property type="project" value="UniProtKB-ARBA"/>
</dbReference>